<keyword evidence="6" id="KW-0653">Protein transport</keyword>
<dbReference type="InterPro" id="IPR000194">
    <property type="entry name" value="ATPase_F1/V1/A1_a/bsu_nucl-bd"/>
</dbReference>
<dbReference type="GO" id="GO:0030257">
    <property type="term" value="C:type III protein secretion system complex"/>
    <property type="evidence" value="ECO:0007669"/>
    <property type="project" value="InterPro"/>
</dbReference>
<dbReference type="InterPro" id="IPR020003">
    <property type="entry name" value="ATPase_a/bsu_AS"/>
</dbReference>
<evidence type="ECO:0000256" key="9">
    <source>
        <dbReference type="ARBA" id="ARBA00023196"/>
    </source>
</evidence>
<dbReference type="Gene3D" id="3.40.50.12240">
    <property type="match status" value="1"/>
</dbReference>
<gene>
    <name evidence="12" type="ORF">SAMN02982985_02226</name>
</gene>
<comment type="subcellular location">
    <subcellularLocation>
        <location evidence="1">Cytoplasm</location>
    </subcellularLocation>
</comment>
<dbReference type="NCBIfam" id="TIGR01026">
    <property type="entry name" value="fliI_yscN"/>
    <property type="match status" value="1"/>
</dbReference>
<dbReference type="CDD" id="cd18117">
    <property type="entry name" value="ATP-synt_flagellum-secretory_path_III_N"/>
    <property type="match status" value="1"/>
</dbReference>
<evidence type="ECO:0000256" key="5">
    <source>
        <dbReference type="ARBA" id="ARBA00022840"/>
    </source>
</evidence>
<evidence type="ECO:0000256" key="3">
    <source>
        <dbReference type="ARBA" id="ARBA00022490"/>
    </source>
</evidence>
<dbReference type="InterPro" id="IPR040627">
    <property type="entry name" value="T3SS_ATPase_C"/>
</dbReference>
<evidence type="ECO:0000256" key="1">
    <source>
        <dbReference type="ARBA" id="ARBA00004496"/>
    </source>
</evidence>
<evidence type="ECO:0000256" key="6">
    <source>
        <dbReference type="ARBA" id="ARBA00022927"/>
    </source>
</evidence>
<dbReference type="InterPro" id="IPR050053">
    <property type="entry name" value="ATPase_alpha/beta_chains"/>
</dbReference>
<accession>A0A1I4M436</accession>
<reference evidence="12 13" key="1">
    <citation type="submission" date="2016-10" db="EMBL/GenBank/DDBJ databases">
        <authorList>
            <person name="de Groot N.N."/>
        </authorList>
    </citation>
    <scope>NUCLEOTIDE SEQUENCE [LARGE SCALE GENOMIC DNA]</scope>
    <source>
        <strain evidence="12 13">ATCC 43154</strain>
    </source>
</reference>
<dbReference type="InterPro" id="IPR005714">
    <property type="entry name" value="ATPase_T3SS_FliI/YscN"/>
</dbReference>
<keyword evidence="7" id="KW-1278">Translocase</keyword>
<dbReference type="GO" id="GO:0005524">
    <property type="term" value="F:ATP binding"/>
    <property type="evidence" value="ECO:0007669"/>
    <property type="project" value="UniProtKB-KW"/>
</dbReference>
<dbReference type="FunFam" id="3.40.50.12240:FF:000002">
    <property type="entry name" value="Flagellum-specific ATP synthase FliI"/>
    <property type="match status" value="1"/>
</dbReference>
<dbReference type="STRING" id="758825.SAMN02982985_02226"/>
<evidence type="ECO:0000256" key="7">
    <source>
        <dbReference type="ARBA" id="ARBA00022967"/>
    </source>
</evidence>
<dbReference type="SMART" id="SM00382">
    <property type="entry name" value="AAA"/>
    <property type="match status" value="1"/>
</dbReference>
<dbReference type="InterPro" id="IPR004100">
    <property type="entry name" value="ATPase_F1/V1/A1_a/bsu_N"/>
</dbReference>
<organism evidence="12 13">
    <name type="scientific">Rugamonas rubra</name>
    <dbReference type="NCBI Taxonomy" id="758825"/>
    <lineage>
        <taxon>Bacteria</taxon>
        <taxon>Pseudomonadati</taxon>
        <taxon>Pseudomonadota</taxon>
        <taxon>Betaproteobacteria</taxon>
        <taxon>Burkholderiales</taxon>
        <taxon>Oxalobacteraceae</taxon>
        <taxon>Telluria group</taxon>
        <taxon>Rugamonas</taxon>
    </lineage>
</organism>
<evidence type="ECO:0000256" key="4">
    <source>
        <dbReference type="ARBA" id="ARBA00022741"/>
    </source>
</evidence>
<dbReference type="GO" id="GO:0046933">
    <property type="term" value="F:proton-transporting ATP synthase activity, rotational mechanism"/>
    <property type="evidence" value="ECO:0007669"/>
    <property type="project" value="TreeGrafter"/>
</dbReference>
<evidence type="ECO:0000259" key="11">
    <source>
        <dbReference type="SMART" id="SM00382"/>
    </source>
</evidence>
<dbReference type="Proteomes" id="UP000199470">
    <property type="component" value="Unassembled WGS sequence"/>
</dbReference>
<evidence type="ECO:0000256" key="10">
    <source>
        <dbReference type="ARBA" id="ARBA00034006"/>
    </source>
</evidence>
<dbReference type="RefSeq" id="WP_281249346.1">
    <property type="nucleotide sequence ID" value="NZ_FOTW01000010.1"/>
</dbReference>
<evidence type="ECO:0000256" key="8">
    <source>
        <dbReference type="ARBA" id="ARBA00023136"/>
    </source>
</evidence>
<dbReference type="SUPFAM" id="SSF52540">
    <property type="entry name" value="P-loop containing nucleoside triphosphate hydrolases"/>
    <property type="match status" value="1"/>
</dbReference>
<dbReference type="EMBL" id="FOTW01000010">
    <property type="protein sequence ID" value="SFL97939.1"/>
    <property type="molecule type" value="Genomic_DNA"/>
</dbReference>
<dbReference type="InterPro" id="IPR003593">
    <property type="entry name" value="AAA+_ATPase"/>
</dbReference>
<dbReference type="PROSITE" id="PS00152">
    <property type="entry name" value="ATPASE_ALPHA_BETA"/>
    <property type="match status" value="1"/>
</dbReference>
<evidence type="ECO:0000313" key="13">
    <source>
        <dbReference type="Proteomes" id="UP000199470"/>
    </source>
</evidence>
<keyword evidence="9" id="KW-0066">ATP synthesis</keyword>
<dbReference type="AlphaFoldDB" id="A0A1I4M436"/>
<dbReference type="GO" id="GO:0016887">
    <property type="term" value="F:ATP hydrolysis activity"/>
    <property type="evidence" value="ECO:0007669"/>
    <property type="project" value="InterPro"/>
</dbReference>
<sequence length="474" mass="50311">MSAAVAADPADGAADARAAAAFDAALAAELARLRGVLPAWLARLPAQPGLSSHGKVSQVLGTLIEAHMPPVRIGELCHLHDPARPGRPMLAEVVGFTDKAAILSALSPLEGVSNRTVVEPLRRAHSVEAGDHLYGAVLDGFGRVLFRAPAAAGNVATWRATVPVIRDAPVATDRPRISVPLATGVRAIDGMLTMGVGQRIGVFAGPGCGKTTLMAAIARGCEADVIIFGLIGERGRELNEFLEHELDEALVRKTIIVCATSDRTSMERSRAAFTATAIAEAFRARGKKVLLLIDSLTRFARAQREIGLAAGEPPARGGFTPSVYTNLPRLIERAGSTPEGSITAMYTVLVDGENASDPIGDEAKSLLDGHILLTRKLAEQGHYPAIDVLASISRVMGNVTTREHRKAAARFRELMARYQEMELLIRLGEYKAGTDPLADRAVQLRPEQMAFLRQDTSGSADYHEALATLAALAA</sequence>
<evidence type="ECO:0000313" key="12">
    <source>
        <dbReference type="EMBL" id="SFL97939.1"/>
    </source>
</evidence>
<feature type="domain" description="AAA+ ATPase" evidence="11">
    <location>
        <begin position="196"/>
        <end position="377"/>
    </location>
</feature>
<dbReference type="GO" id="GO:0008564">
    <property type="term" value="F:protein-exporting ATPase activity"/>
    <property type="evidence" value="ECO:0007669"/>
    <property type="project" value="UniProtKB-EC"/>
</dbReference>
<dbReference type="Pfam" id="PF18269">
    <property type="entry name" value="T3SS_ATPase_C"/>
    <property type="match status" value="1"/>
</dbReference>
<dbReference type="Pfam" id="PF00006">
    <property type="entry name" value="ATP-synt_ab"/>
    <property type="match status" value="1"/>
</dbReference>
<protein>
    <submittedName>
        <fullName evidence="12">ATP synthase in type III secretion protein N</fullName>
    </submittedName>
</protein>
<dbReference type="GO" id="GO:0045259">
    <property type="term" value="C:proton-transporting ATP synthase complex"/>
    <property type="evidence" value="ECO:0007669"/>
    <property type="project" value="UniProtKB-KW"/>
</dbReference>
<name>A0A1I4M436_9BURK</name>
<keyword evidence="4" id="KW-0547">Nucleotide-binding</keyword>
<comment type="catalytic activity">
    <reaction evidence="10">
        <text>ATP + H2O + cellular proteinSide 1 = ADP + phosphate + cellular proteinSide 2.</text>
        <dbReference type="EC" id="7.4.2.8"/>
    </reaction>
</comment>
<dbReference type="CDD" id="cd01136">
    <property type="entry name" value="ATPase_flagellum-secretory_path_III"/>
    <property type="match status" value="1"/>
</dbReference>
<keyword evidence="3" id="KW-0963">Cytoplasm</keyword>
<keyword evidence="9" id="KW-0139">CF(1)</keyword>
<dbReference type="PANTHER" id="PTHR15184">
    <property type="entry name" value="ATP SYNTHASE"/>
    <property type="match status" value="1"/>
</dbReference>
<keyword evidence="2" id="KW-0813">Transport</keyword>
<dbReference type="GO" id="GO:0030254">
    <property type="term" value="P:protein secretion by the type III secretion system"/>
    <property type="evidence" value="ECO:0007669"/>
    <property type="project" value="InterPro"/>
</dbReference>
<keyword evidence="13" id="KW-1185">Reference proteome</keyword>
<dbReference type="GO" id="GO:0005737">
    <property type="term" value="C:cytoplasm"/>
    <property type="evidence" value="ECO:0007669"/>
    <property type="project" value="UniProtKB-SubCell"/>
</dbReference>
<dbReference type="InterPro" id="IPR027417">
    <property type="entry name" value="P-loop_NTPase"/>
</dbReference>
<keyword evidence="5" id="KW-0067">ATP-binding</keyword>
<evidence type="ECO:0000256" key="2">
    <source>
        <dbReference type="ARBA" id="ARBA00022448"/>
    </source>
</evidence>
<keyword evidence="8" id="KW-0472">Membrane</keyword>
<proteinExistence type="predicted"/>
<dbReference type="PANTHER" id="PTHR15184:SF9">
    <property type="entry name" value="SPI-1 TYPE 3 SECRETION SYSTEM ATPASE"/>
    <property type="match status" value="1"/>
</dbReference>
<dbReference type="Pfam" id="PF02874">
    <property type="entry name" value="ATP-synt_ab_N"/>
    <property type="match status" value="1"/>
</dbReference>